<evidence type="ECO:0000256" key="1">
    <source>
        <dbReference type="ARBA" id="ARBA00001974"/>
    </source>
</evidence>
<gene>
    <name evidence="8" type="ORF">WKW80_36175</name>
</gene>
<dbReference type="Gene3D" id="1.20.140.10">
    <property type="entry name" value="Butyryl-CoA Dehydrogenase, subunit A, domain 3"/>
    <property type="match status" value="1"/>
</dbReference>
<dbReference type="InterPro" id="IPR046373">
    <property type="entry name" value="Acyl-CoA_Oxase/DH_mid-dom_sf"/>
</dbReference>
<proteinExistence type="inferred from homology"/>
<organism evidence="8 9">
    <name type="scientific">Variovorax humicola</name>
    <dbReference type="NCBI Taxonomy" id="1769758"/>
    <lineage>
        <taxon>Bacteria</taxon>
        <taxon>Pseudomonadati</taxon>
        <taxon>Pseudomonadota</taxon>
        <taxon>Betaproteobacteria</taxon>
        <taxon>Burkholderiales</taxon>
        <taxon>Comamonadaceae</taxon>
        <taxon>Variovorax</taxon>
    </lineage>
</organism>
<sequence length="386" mass="42599">MALWKEFEDASVVQSYREFARTHVQPVAAEIDRDDLYPADVVERAAEHGFNALVVPEQYGGAGCSFRRVVSFFEEVGAASASVGISLNSNFQAQNVILRVGAESLRERYLPQFARGLKASYALTERNHGSDIRTLDTRAVRDAESWELNGQKSFITSGTGADLFIILAQTDEGLGVFAVPRDTPGVSTFASDRSETFGLRNGPHVELLLQGARIPHDHLIGEVGQGLKVVVRNLNYSRTLNAAMSIGLARMAFEESLSYVRQRKAFDQFVYDFQGIQWYFAESLAQIDAARLLLYEAADAIDEQRDVERHSSEAKLMCCTVANNVTAKAIQVCGAYGTMVNSPFNRYWRDAKTFEIGGGSMEVLKNTVGRYLGRLNLDQLAASPVA</sequence>
<comment type="similarity">
    <text evidence="2">Belongs to the acyl-CoA dehydrogenase family.</text>
</comment>
<evidence type="ECO:0000259" key="6">
    <source>
        <dbReference type="Pfam" id="PF02770"/>
    </source>
</evidence>
<evidence type="ECO:0000256" key="2">
    <source>
        <dbReference type="ARBA" id="ARBA00009347"/>
    </source>
</evidence>
<keyword evidence="9" id="KW-1185">Reference proteome</keyword>
<evidence type="ECO:0000256" key="3">
    <source>
        <dbReference type="ARBA" id="ARBA00022630"/>
    </source>
</evidence>
<dbReference type="InterPro" id="IPR006091">
    <property type="entry name" value="Acyl-CoA_Oxase/DH_mid-dom"/>
</dbReference>
<evidence type="ECO:0000313" key="9">
    <source>
        <dbReference type="Proteomes" id="UP001363010"/>
    </source>
</evidence>
<evidence type="ECO:0000259" key="7">
    <source>
        <dbReference type="Pfam" id="PF02771"/>
    </source>
</evidence>
<feature type="domain" description="Acyl-CoA oxidase/dehydrogenase middle" evidence="6">
    <location>
        <begin position="121"/>
        <end position="209"/>
    </location>
</feature>
<comment type="caution">
    <text evidence="8">The sequence shown here is derived from an EMBL/GenBank/DDBJ whole genome shotgun (WGS) entry which is preliminary data.</text>
</comment>
<dbReference type="PANTHER" id="PTHR43884:SF12">
    <property type="entry name" value="ISOVALERYL-COA DEHYDROGENASE, MITOCHONDRIAL-RELATED"/>
    <property type="match status" value="1"/>
</dbReference>
<dbReference type="InterPro" id="IPR009100">
    <property type="entry name" value="AcylCoA_DH/oxidase_NM_dom_sf"/>
</dbReference>
<dbReference type="InterPro" id="IPR036250">
    <property type="entry name" value="AcylCo_DH-like_C"/>
</dbReference>
<keyword evidence="4" id="KW-0274">FAD</keyword>
<feature type="domain" description="Acyl-CoA dehydrogenase/oxidase C-terminal" evidence="5">
    <location>
        <begin position="224"/>
        <end position="371"/>
    </location>
</feature>
<dbReference type="InterPro" id="IPR013786">
    <property type="entry name" value="AcylCoA_DH/ox_N"/>
</dbReference>
<comment type="cofactor">
    <cofactor evidence="1">
        <name>FAD</name>
        <dbReference type="ChEBI" id="CHEBI:57692"/>
    </cofactor>
</comment>
<evidence type="ECO:0000313" key="8">
    <source>
        <dbReference type="EMBL" id="MEJ8827360.1"/>
    </source>
</evidence>
<dbReference type="SUPFAM" id="SSF47203">
    <property type="entry name" value="Acyl-CoA dehydrogenase C-terminal domain-like"/>
    <property type="match status" value="1"/>
</dbReference>
<dbReference type="InterPro" id="IPR037069">
    <property type="entry name" value="AcylCoA_DH/ox_N_sf"/>
</dbReference>
<name>A0ABU8WBC8_9BURK</name>
<dbReference type="SUPFAM" id="SSF56645">
    <property type="entry name" value="Acyl-CoA dehydrogenase NM domain-like"/>
    <property type="match status" value="1"/>
</dbReference>
<keyword evidence="3" id="KW-0285">Flavoprotein</keyword>
<dbReference type="Proteomes" id="UP001363010">
    <property type="component" value="Unassembled WGS sequence"/>
</dbReference>
<dbReference type="Gene3D" id="2.40.110.10">
    <property type="entry name" value="Butyryl-CoA Dehydrogenase, subunit A, domain 2"/>
    <property type="match status" value="1"/>
</dbReference>
<dbReference type="PIRSF" id="PIRSF016578">
    <property type="entry name" value="HsaA"/>
    <property type="match status" value="1"/>
</dbReference>
<evidence type="ECO:0000256" key="4">
    <source>
        <dbReference type="ARBA" id="ARBA00022827"/>
    </source>
</evidence>
<dbReference type="Gene3D" id="1.10.540.10">
    <property type="entry name" value="Acyl-CoA dehydrogenase/oxidase, N-terminal domain"/>
    <property type="match status" value="1"/>
</dbReference>
<protein>
    <submittedName>
        <fullName evidence="8">Acyl-CoA dehydrogenase family protein</fullName>
    </submittedName>
</protein>
<feature type="domain" description="Acyl-CoA dehydrogenase/oxidase N-terminal" evidence="7">
    <location>
        <begin position="11"/>
        <end position="116"/>
    </location>
</feature>
<dbReference type="Pfam" id="PF00441">
    <property type="entry name" value="Acyl-CoA_dh_1"/>
    <property type="match status" value="1"/>
</dbReference>
<dbReference type="EMBL" id="JBBKZV010000065">
    <property type="protein sequence ID" value="MEJ8827360.1"/>
    <property type="molecule type" value="Genomic_DNA"/>
</dbReference>
<accession>A0ABU8WBC8</accession>
<dbReference type="Pfam" id="PF02771">
    <property type="entry name" value="Acyl-CoA_dh_N"/>
    <property type="match status" value="1"/>
</dbReference>
<evidence type="ECO:0000259" key="5">
    <source>
        <dbReference type="Pfam" id="PF00441"/>
    </source>
</evidence>
<dbReference type="RefSeq" id="WP_340368386.1">
    <property type="nucleotide sequence ID" value="NZ_JBBKZV010000065.1"/>
</dbReference>
<reference evidence="8 9" key="1">
    <citation type="submission" date="2024-03" db="EMBL/GenBank/DDBJ databases">
        <title>Novel species of the genus Variovorax.</title>
        <authorList>
            <person name="Liu Q."/>
            <person name="Xin Y.-H."/>
        </authorList>
    </citation>
    <scope>NUCLEOTIDE SEQUENCE [LARGE SCALE GENOMIC DNA]</scope>
    <source>
        <strain evidence="8 9">KACC 18501</strain>
    </source>
</reference>
<dbReference type="PANTHER" id="PTHR43884">
    <property type="entry name" value="ACYL-COA DEHYDROGENASE"/>
    <property type="match status" value="1"/>
</dbReference>
<dbReference type="InterPro" id="IPR009075">
    <property type="entry name" value="AcylCo_DH/oxidase_C"/>
</dbReference>
<dbReference type="Pfam" id="PF02770">
    <property type="entry name" value="Acyl-CoA_dh_M"/>
    <property type="match status" value="1"/>
</dbReference>